<evidence type="ECO:0000313" key="10">
    <source>
        <dbReference type="EMBL" id="KAK2613269.1"/>
    </source>
</evidence>
<dbReference type="PROSITE" id="PS50297">
    <property type="entry name" value="ANK_REP_REGION"/>
    <property type="match status" value="3"/>
</dbReference>
<feature type="transmembrane region" description="Helical" evidence="9">
    <location>
        <begin position="1150"/>
        <end position="1170"/>
    </location>
</feature>
<comment type="subcellular location">
    <subcellularLocation>
        <location evidence="1">Membrane</location>
        <topology evidence="1">Multi-pass membrane protein</topology>
    </subcellularLocation>
</comment>
<evidence type="ECO:0000256" key="3">
    <source>
        <dbReference type="ARBA" id="ARBA00022737"/>
    </source>
</evidence>
<dbReference type="PANTHER" id="PTHR24171:SF8">
    <property type="entry name" value="BRCA1-ASSOCIATED RING DOMAIN PROTEIN 1"/>
    <property type="match status" value="1"/>
</dbReference>
<dbReference type="PRINTS" id="PR01415">
    <property type="entry name" value="ANKYRIN"/>
</dbReference>
<evidence type="ECO:0000256" key="1">
    <source>
        <dbReference type="ARBA" id="ARBA00004141"/>
    </source>
</evidence>
<feature type="region of interest" description="Disordered" evidence="8">
    <location>
        <begin position="640"/>
        <end position="659"/>
    </location>
</feature>
<reference evidence="10" key="1">
    <citation type="submission" date="2023-06" db="EMBL/GenBank/DDBJ databases">
        <authorList>
            <person name="Noh H."/>
        </authorList>
    </citation>
    <scope>NUCLEOTIDE SEQUENCE</scope>
    <source>
        <strain evidence="10">DUCC20226</strain>
    </source>
</reference>
<name>A0AAD9SPA4_PHOAM</name>
<keyword evidence="11" id="KW-1185">Reference proteome</keyword>
<dbReference type="GO" id="GO:0016020">
    <property type="term" value="C:membrane"/>
    <property type="evidence" value="ECO:0007669"/>
    <property type="project" value="UniProtKB-SubCell"/>
</dbReference>
<evidence type="ECO:0000256" key="4">
    <source>
        <dbReference type="ARBA" id="ARBA00022989"/>
    </source>
</evidence>
<feature type="transmembrane region" description="Helical" evidence="9">
    <location>
        <begin position="1191"/>
        <end position="1214"/>
    </location>
</feature>
<evidence type="ECO:0000256" key="7">
    <source>
        <dbReference type="PROSITE-ProRule" id="PRU00023"/>
    </source>
</evidence>
<dbReference type="AlphaFoldDB" id="A0AAD9SPA4"/>
<dbReference type="SUPFAM" id="SSF144083">
    <property type="entry name" value="Magnesium transport protein CorA, transmembrane region"/>
    <property type="match status" value="1"/>
</dbReference>
<feature type="region of interest" description="Disordered" evidence="8">
    <location>
        <begin position="597"/>
        <end position="619"/>
    </location>
</feature>
<feature type="region of interest" description="Disordered" evidence="8">
    <location>
        <begin position="439"/>
        <end position="460"/>
    </location>
</feature>
<organism evidence="10 11">
    <name type="scientific">Phomopsis amygdali</name>
    <name type="common">Fusicoccum amygdali</name>
    <dbReference type="NCBI Taxonomy" id="1214568"/>
    <lineage>
        <taxon>Eukaryota</taxon>
        <taxon>Fungi</taxon>
        <taxon>Dikarya</taxon>
        <taxon>Ascomycota</taxon>
        <taxon>Pezizomycotina</taxon>
        <taxon>Sordariomycetes</taxon>
        <taxon>Sordariomycetidae</taxon>
        <taxon>Diaporthales</taxon>
        <taxon>Diaporthaceae</taxon>
        <taxon>Diaporthe</taxon>
    </lineage>
</organism>
<evidence type="ECO:0000256" key="5">
    <source>
        <dbReference type="ARBA" id="ARBA00023043"/>
    </source>
</evidence>
<dbReference type="InterPro" id="IPR036770">
    <property type="entry name" value="Ankyrin_rpt-contain_sf"/>
</dbReference>
<gene>
    <name evidence="10" type="ORF">N8I77_000191</name>
</gene>
<protein>
    <recommendedName>
        <fullName evidence="12">Ankyrin repeat protein</fullName>
    </recommendedName>
</protein>
<evidence type="ECO:0000256" key="6">
    <source>
        <dbReference type="ARBA" id="ARBA00023136"/>
    </source>
</evidence>
<dbReference type="InterPro" id="IPR045863">
    <property type="entry name" value="CorA_TM1_TM2"/>
</dbReference>
<feature type="compositionally biased region" description="Pro residues" evidence="8">
    <location>
        <begin position="600"/>
        <end position="619"/>
    </location>
</feature>
<accession>A0AAD9SPA4</accession>
<dbReference type="SUPFAM" id="SSF48403">
    <property type="entry name" value="Ankyrin repeat"/>
    <property type="match status" value="1"/>
</dbReference>
<feature type="repeat" description="ANK" evidence="7">
    <location>
        <begin position="209"/>
        <end position="241"/>
    </location>
</feature>
<feature type="repeat" description="ANK" evidence="7">
    <location>
        <begin position="275"/>
        <end position="307"/>
    </location>
</feature>
<dbReference type="Gene3D" id="1.25.40.20">
    <property type="entry name" value="Ankyrin repeat-containing domain"/>
    <property type="match status" value="1"/>
</dbReference>
<dbReference type="GO" id="GO:0004842">
    <property type="term" value="F:ubiquitin-protein transferase activity"/>
    <property type="evidence" value="ECO:0007669"/>
    <property type="project" value="TreeGrafter"/>
</dbReference>
<evidence type="ECO:0000256" key="2">
    <source>
        <dbReference type="ARBA" id="ARBA00022692"/>
    </source>
</evidence>
<evidence type="ECO:0000256" key="8">
    <source>
        <dbReference type="SAM" id="MobiDB-lite"/>
    </source>
</evidence>
<dbReference type="InterPro" id="IPR002110">
    <property type="entry name" value="Ankyrin_rpt"/>
</dbReference>
<dbReference type="GO" id="GO:0085020">
    <property type="term" value="P:protein K6-linked ubiquitination"/>
    <property type="evidence" value="ECO:0007669"/>
    <property type="project" value="TreeGrafter"/>
</dbReference>
<feature type="region of interest" description="Disordered" evidence="8">
    <location>
        <begin position="31"/>
        <end position="100"/>
    </location>
</feature>
<keyword evidence="6 9" id="KW-0472">Membrane</keyword>
<dbReference type="PANTHER" id="PTHR24171">
    <property type="entry name" value="ANKYRIN REPEAT DOMAIN-CONTAINING PROTEIN 39-RELATED"/>
    <property type="match status" value="1"/>
</dbReference>
<proteinExistence type="predicted"/>
<dbReference type="Proteomes" id="UP001265746">
    <property type="component" value="Unassembled WGS sequence"/>
</dbReference>
<dbReference type="PROSITE" id="PS50088">
    <property type="entry name" value="ANK_REPEAT"/>
    <property type="match status" value="3"/>
</dbReference>
<evidence type="ECO:0000313" key="11">
    <source>
        <dbReference type="Proteomes" id="UP001265746"/>
    </source>
</evidence>
<keyword evidence="4 9" id="KW-1133">Transmembrane helix</keyword>
<feature type="repeat" description="ANK" evidence="7">
    <location>
        <begin position="308"/>
        <end position="340"/>
    </location>
</feature>
<dbReference type="EMBL" id="JAUJFL010000001">
    <property type="protein sequence ID" value="KAK2613269.1"/>
    <property type="molecule type" value="Genomic_DNA"/>
</dbReference>
<dbReference type="Pfam" id="PF12796">
    <property type="entry name" value="Ank_2"/>
    <property type="match status" value="2"/>
</dbReference>
<feature type="transmembrane region" description="Helical" evidence="9">
    <location>
        <begin position="1226"/>
        <end position="1245"/>
    </location>
</feature>
<keyword evidence="3" id="KW-0677">Repeat</keyword>
<dbReference type="SMART" id="SM00248">
    <property type="entry name" value="ANK"/>
    <property type="match status" value="4"/>
</dbReference>
<sequence>MHFIRYNYASPASLSSFESFRSHEPKLQLKAMDRQGHTSEGLGSDDEIGDMTAVSAEQTGIGKSDESVQRGETLPSGAGNSEVEKSKTSFSLEPPPEDRTSVEIIGTDALKPATEERVNIDREAKLDSSTRDFNAEVSERDIDLALQTQGLEQADSQRADELIQLGGGSTFGTIGLEQGLDLESKAAREHTNLAEVAGRVPKSTEPEDDGWSPLHAAVQNGNWELVNKLMEKGESLEVAAKDGRKPLLIAAEKGFVKIVELLASSASVESFNEVDHSTALIRACEQEHDAVVKFLIESGANIEAKGKDGRTPLLITVKSRNYNLVKYLLQHGADKRVTLEDGKTAEVLAEDDERLLKILRQNYLLQGPEIGAKKSDPELRFRYVRAPDEPKSDDKKAACKAIQAEVVQFFIGRREERSQPLVVSVYELIYGKGPDALFNPPAMSPPPGSPIGSRKDRGTKGQPTFTWYHIPANNIIWVNDLILRLLAERKPTAAMPDDNLRSRLGLNLVKGRDARLKTPSFSYMRPFAKSLKTESTMTWDGGKTEQAVSFIPFLNYETFTNHFEMTDHLNRIKGRNSVNFAIRPNRTHGNLHGLLASPSGLPPMFPPPPPPPPPAFDPRPPISSAAMAPPTTMTLDMNIRGGSGPPSPIPQSRPSKAAHKRTLAWLAGGKSSKSTKKKSRKSGGLVLDRGIRSENPNALLIRGYGLAEENGQVPFQPRRTLDQYFYSHLDNTAHRDRDQVVYRYTKNEEGKIFMVDQMWLWIINGDTLITCIPNRWGEGSRSAPTRLSTVIDEEDLLRGPSIEHPQPPSPIYEPLMTAAHGIHGGPSLIFDGVDSIPDIEENDPPIGHRYPRVPPPPKANQKSRIKRHAADDPMNVHHKFLRHLKETSRPPIETVYDLAALIATCCASAFDETQIPEDMQFLDFFESSIGSVIEKGTHSLHEFKSGLSLSHNRHDEQDLLGDEPTYDDLNITTEIDLLVEIEDIQDELHILKVVLRDQKRTMRQLDEILLQGRKKPGAVTHEGEEINSMINISCIENHMSRIGEMEKLAEKAHKSLYHLIDLKQKQANFSEAISARMLARETAKNTQLQIKQNDEISKQAEETARQGKTLMVFTVVTIIFLPLSFMAAFFAINIDIFPVNEDGKLEFGYILKYMLSISLTLAIPFVLLALRINDVKQAAHGVNRGFRSALVSPRLIPVLGYITLSLIVVVVPSIVWTSKLATTAKVAVTVCLAIAVLLVALAIGMKRLMSIARRSMSVTSGSSYIYD</sequence>
<feature type="transmembrane region" description="Helical" evidence="9">
    <location>
        <begin position="1110"/>
        <end position="1130"/>
    </location>
</feature>
<evidence type="ECO:0000256" key="9">
    <source>
        <dbReference type="SAM" id="Phobius"/>
    </source>
</evidence>
<evidence type="ECO:0008006" key="12">
    <source>
        <dbReference type="Google" id="ProtNLM"/>
    </source>
</evidence>
<dbReference type="Gene3D" id="1.20.58.340">
    <property type="entry name" value="Magnesium transport protein CorA, transmembrane region"/>
    <property type="match status" value="1"/>
</dbReference>
<keyword evidence="5 7" id="KW-0040">ANK repeat</keyword>
<comment type="caution">
    <text evidence="10">The sequence shown here is derived from an EMBL/GenBank/DDBJ whole genome shotgun (WGS) entry which is preliminary data.</text>
</comment>
<keyword evidence="2 9" id="KW-0812">Transmembrane</keyword>